<keyword evidence="2" id="KW-1185">Reference proteome</keyword>
<dbReference type="EMBL" id="JAFNEN010000440">
    <property type="protein sequence ID" value="KAG8182937.1"/>
    <property type="molecule type" value="Genomic_DNA"/>
</dbReference>
<dbReference type="PANTHER" id="PTHR47113:SF1">
    <property type="entry name" value="LD09343P"/>
    <property type="match status" value="1"/>
</dbReference>
<dbReference type="Proteomes" id="UP000827092">
    <property type="component" value="Unassembled WGS sequence"/>
</dbReference>
<dbReference type="Pfam" id="PF03133">
    <property type="entry name" value="TTL"/>
    <property type="match status" value="2"/>
</dbReference>
<comment type="caution">
    <text evidence="1">The sequence shown here is derived from an EMBL/GenBank/DDBJ whole genome shotgun (WGS) entry which is preliminary data.</text>
</comment>
<dbReference type="Gene3D" id="3.30.470.20">
    <property type="entry name" value="ATP-grasp fold, B domain"/>
    <property type="match status" value="1"/>
</dbReference>
<reference evidence="1 2" key="1">
    <citation type="journal article" date="2022" name="Nat. Ecol. Evol.">
        <title>A masculinizing supergene underlies an exaggerated male reproductive morph in a spider.</title>
        <authorList>
            <person name="Hendrickx F."/>
            <person name="De Corte Z."/>
            <person name="Sonet G."/>
            <person name="Van Belleghem S.M."/>
            <person name="Kostlbacher S."/>
            <person name="Vangestel C."/>
        </authorList>
    </citation>
    <scope>NUCLEOTIDE SEQUENCE [LARGE SCALE GENOMIC DNA]</scope>
    <source>
        <strain evidence="1">W744_W776</strain>
    </source>
</reference>
<dbReference type="InterPro" id="IPR004344">
    <property type="entry name" value="TTL/TTLL_fam"/>
</dbReference>
<accession>A0AAV6UEM5</accession>
<dbReference type="PANTHER" id="PTHR47113">
    <property type="entry name" value="LD09343P"/>
    <property type="match status" value="1"/>
</dbReference>
<dbReference type="AlphaFoldDB" id="A0AAV6UEM5"/>
<sequence>MLFKTTLSSCKYFLPIVKFNGVGENEPTLDLVKHLFQRMGYRIHFHEHMDWDILWSHTYPFYSLAKEMANLKTNQKVNHFPGSGFITQKANLATLPINHIPKSFSLPNNKENFLDFAKKNKDKTWLMKSSSHRGMKLFNGTENIEISGSFIQEFIKNPLLVSGKKFDIGIYVMLTSIDPLRVYIYSGDVLLRFCKQDYFPFNADSPESYIVGDDYLPIWEVQDLKFYYSELNYTAKESLNAYLHSEVRFDFILDEDMNVFLLEVNMSPNLSAAHFPDNRLLYEQIIYNSLSLVGLVRKFPDTFVYRGEAEVSDKDIQVFSEHCASEVCQLSCKSFKCTVCNQCIQKEMKQVAKSAYLEFINRGKYRRVLPQTTTRVEIIDNQAEPQSTNALMRLWYQGKCLQDTAWCY</sequence>
<organism evidence="1 2">
    <name type="scientific">Oedothorax gibbosus</name>
    <dbReference type="NCBI Taxonomy" id="931172"/>
    <lineage>
        <taxon>Eukaryota</taxon>
        <taxon>Metazoa</taxon>
        <taxon>Ecdysozoa</taxon>
        <taxon>Arthropoda</taxon>
        <taxon>Chelicerata</taxon>
        <taxon>Arachnida</taxon>
        <taxon>Araneae</taxon>
        <taxon>Araneomorphae</taxon>
        <taxon>Entelegynae</taxon>
        <taxon>Araneoidea</taxon>
        <taxon>Linyphiidae</taxon>
        <taxon>Erigoninae</taxon>
        <taxon>Oedothorax</taxon>
    </lineage>
</organism>
<name>A0AAV6UEM5_9ARAC</name>
<evidence type="ECO:0000313" key="1">
    <source>
        <dbReference type="EMBL" id="KAG8182937.1"/>
    </source>
</evidence>
<dbReference type="SUPFAM" id="SSF56059">
    <property type="entry name" value="Glutathione synthetase ATP-binding domain-like"/>
    <property type="match status" value="1"/>
</dbReference>
<dbReference type="PROSITE" id="PS51221">
    <property type="entry name" value="TTL"/>
    <property type="match status" value="1"/>
</dbReference>
<protein>
    <submittedName>
        <fullName evidence="1">Uncharacterized protein</fullName>
    </submittedName>
</protein>
<gene>
    <name evidence="1" type="ORF">JTE90_010567</name>
</gene>
<evidence type="ECO:0000313" key="2">
    <source>
        <dbReference type="Proteomes" id="UP000827092"/>
    </source>
</evidence>
<dbReference type="InterPro" id="IPR053317">
    <property type="entry name" value="Tubulin_polyglutamylase"/>
</dbReference>
<proteinExistence type="predicted"/>